<organism evidence="1 2">
    <name type="scientific">Pelobates cultripes</name>
    <name type="common">Western spadefoot toad</name>
    <dbReference type="NCBI Taxonomy" id="61616"/>
    <lineage>
        <taxon>Eukaryota</taxon>
        <taxon>Metazoa</taxon>
        <taxon>Chordata</taxon>
        <taxon>Craniata</taxon>
        <taxon>Vertebrata</taxon>
        <taxon>Euteleostomi</taxon>
        <taxon>Amphibia</taxon>
        <taxon>Batrachia</taxon>
        <taxon>Anura</taxon>
        <taxon>Pelobatoidea</taxon>
        <taxon>Pelobatidae</taxon>
        <taxon>Pelobates</taxon>
    </lineage>
</organism>
<protein>
    <submittedName>
        <fullName evidence="1">Uncharacterized protein</fullName>
    </submittedName>
</protein>
<reference evidence="1" key="1">
    <citation type="submission" date="2022-03" db="EMBL/GenBank/DDBJ databases">
        <authorList>
            <person name="Alioto T."/>
            <person name="Alioto T."/>
            <person name="Gomez Garrido J."/>
        </authorList>
    </citation>
    <scope>NUCLEOTIDE SEQUENCE</scope>
</reference>
<dbReference type="AlphaFoldDB" id="A0AAD1S064"/>
<evidence type="ECO:0000313" key="2">
    <source>
        <dbReference type="Proteomes" id="UP001295444"/>
    </source>
</evidence>
<dbReference type="Proteomes" id="UP001295444">
    <property type="component" value="Chromosome 04"/>
</dbReference>
<gene>
    <name evidence="1" type="ORF">PECUL_23A058141</name>
</gene>
<proteinExistence type="predicted"/>
<name>A0AAD1S064_PELCU</name>
<sequence>QYMTDPTDDHKQLYKEVQNYLNTFVTNYAQSKLDFEQQHFFRMGGRSGKLLAHMANPRSNLKPISAIPSPDGTTCT</sequence>
<feature type="non-terminal residue" evidence="1">
    <location>
        <position position="1"/>
    </location>
</feature>
<keyword evidence="2" id="KW-1185">Reference proteome</keyword>
<dbReference type="EMBL" id="OW240915">
    <property type="protein sequence ID" value="CAH2284579.1"/>
    <property type="molecule type" value="Genomic_DNA"/>
</dbReference>
<feature type="non-terminal residue" evidence="1">
    <location>
        <position position="76"/>
    </location>
</feature>
<accession>A0AAD1S064</accession>
<evidence type="ECO:0000313" key="1">
    <source>
        <dbReference type="EMBL" id="CAH2284579.1"/>
    </source>
</evidence>